<dbReference type="Gene3D" id="3.40.50.720">
    <property type="entry name" value="NAD(P)-binding Rossmann-like Domain"/>
    <property type="match status" value="1"/>
</dbReference>
<dbReference type="InterPro" id="IPR051468">
    <property type="entry name" value="Fungal_SecMetab_SDRs"/>
</dbReference>
<sequence length="235" mass="25131">MRSILITGANRGIGLELVRKIVTEKNPQHVFAGCRNINKAEVLQQFAASNSTVRVLELDVTKDATVDAAVLQVSDIVGNEGLDVLINNAGIYNTEPLENTSRNMMQSYFNVNATGPLIITQTRSISHSASSLGSHNAVLNLTSGYGSIEGNTSGGIYAYRASKAALNMITKSLSIDLRPDNIMAVALDPGWVQTDMGGSLQPPDRGMCQKILLQTGTREEAITGISKPQLTEVSL</sequence>
<dbReference type="InterPro" id="IPR002347">
    <property type="entry name" value="SDR_fam"/>
</dbReference>
<dbReference type="PANTHER" id="PTHR43544">
    <property type="entry name" value="SHORT-CHAIN DEHYDROGENASE/REDUCTASE"/>
    <property type="match status" value="1"/>
</dbReference>
<keyword evidence="2" id="KW-0560">Oxidoreductase</keyword>
<dbReference type="PANTHER" id="PTHR43544:SF7">
    <property type="entry name" value="NADB-LER2"/>
    <property type="match status" value="1"/>
</dbReference>
<evidence type="ECO:0000313" key="4">
    <source>
        <dbReference type="EMBL" id="PIK44613.1"/>
    </source>
</evidence>
<dbReference type="STRING" id="307972.A0A2G8K9G9"/>
<evidence type="ECO:0000256" key="2">
    <source>
        <dbReference type="ARBA" id="ARBA00023002"/>
    </source>
</evidence>
<dbReference type="AlphaFoldDB" id="A0A2G8K9G9"/>
<organism evidence="4 5">
    <name type="scientific">Stichopus japonicus</name>
    <name type="common">Sea cucumber</name>
    <dbReference type="NCBI Taxonomy" id="307972"/>
    <lineage>
        <taxon>Eukaryota</taxon>
        <taxon>Metazoa</taxon>
        <taxon>Echinodermata</taxon>
        <taxon>Eleutherozoa</taxon>
        <taxon>Echinozoa</taxon>
        <taxon>Holothuroidea</taxon>
        <taxon>Aspidochirotacea</taxon>
        <taxon>Aspidochirotida</taxon>
        <taxon>Stichopodidae</taxon>
        <taxon>Apostichopus</taxon>
    </lineage>
</organism>
<dbReference type="PRINTS" id="PR00080">
    <property type="entry name" value="SDRFAMILY"/>
</dbReference>
<dbReference type="OrthoDB" id="5296at2759"/>
<keyword evidence="1" id="KW-0521">NADP</keyword>
<dbReference type="PRINTS" id="PR00081">
    <property type="entry name" value="GDHRDH"/>
</dbReference>
<name>A0A2G8K9G9_STIJA</name>
<dbReference type="GO" id="GO:0016491">
    <property type="term" value="F:oxidoreductase activity"/>
    <property type="evidence" value="ECO:0007669"/>
    <property type="project" value="UniProtKB-KW"/>
</dbReference>
<reference evidence="4 5" key="1">
    <citation type="journal article" date="2017" name="PLoS Biol.">
        <title>The sea cucumber genome provides insights into morphological evolution and visceral regeneration.</title>
        <authorList>
            <person name="Zhang X."/>
            <person name="Sun L."/>
            <person name="Yuan J."/>
            <person name="Sun Y."/>
            <person name="Gao Y."/>
            <person name="Zhang L."/>
            <person name="Li S."/>
            <person name="Dai H."/>
            <person name="Hamel J.F."/>
            <person name="Liu C."/>
            <person name="Yu Y."/>
            <person name="Liu S."/>
            <person name="Lin W."/>
            <person name="Guo K."/>
            <person name="Jin S."/>
            <person name="Xu P."/>
            <person name="Storey K.B."/>
            <person name="Huan P."/>
            <person name="Zhang T."/>
            <person name="Zhou Y."/>
            <person name="Zhang J."/>
            <person name="Lin C."/>
            <person name="Li X."/>
            <person name="Xing L."/>
            <person name="Huo D."/>
            <person name="Sun M."/>
            <person name="Wang L."/>
            <person name="Mercier A."/>
            <person name="Li F."/>
            <person name="Yang H."/>
            <person name="Xiang J."/>
        </authorList>
    </citation>
    <scope>NUCLEOTIDE SEQUENCE [LARGE SCALE GENOMIC DNA]</scope>
    <source>
        <strain evidence="4">Shaxun</strain>
        <tissue evidence="4">Muscle</tissue>
    </source>
</reference>
<comment type="similarity">
    <text evidence="3">Belongs to the short-chain dehydrogenases/reductases (SDR) family.</text>
</comment>
<dbReference type="EMBL" id="MRZV01000766">
    <property type="protein sequence ID" value="PIK44613.1"/>
    <property type="molecule type" value="Genomic_DNA"/>
</dbReference>
<dbReference type="Proteomes" id="UP000230750">
    <property type="component" value="Unassembled WGS sequence"/>
</dbReference>
<dbReference type="SUPFAM" id="SSF51735">
    <property type="entry name" value="NAD(P)-binding Rossmann-fold domains"/>
    <property type="match status" value="1"/>
</dbReference>
<evidence type="ECO:0008006" key="6">
    <source>
        <dbReference type="Google" id="ProtNLM"/>
    </source>
</evidence>
<evidence type="ECO:0000256" key="3">
    <source>
        <dbReference type="RuleBase" id="RU000363"/>
    </source>
</evidence>
<evidence type="ECO:0000313" key="5">
    <source>
        <dbReference type="Proteomes" id="UP000230750"/>
    </source>
</evidence>
<gene>
    <name evidence="4" type="ORF">BSL78_18534</name>
</gene>
<dbReference type="InterPro" id="IPR036291">
    <property type="entry name" value="NAD(P)-bd_dom_sf"/>
</dbReference>
<accession>A0A2G8K9G9</accession>
<dbReference type="GO" id="GO:0005737">
    <property type="term" value="C:cytoplasm"/>
    <property type="evidence" value="ECO:0007669"/>
    <property type="project" value="TreeGrafter"/>
</dbReference>
<evidence type="ECO:0000256" key="1">
    <source>
        <dbReference type="ARBA" id="ARBA00022857"/>
    </source>
</evidence>
<comment type="caution">
    <text evidence="4">The sequence shown here is derived from an EMBL/GenBank/DDBJ whole genome shotgun (WGS) entry which is preliminary data.</text>
</comment>
<protein>
    <recommendedName>
        <fullName evidence="6">NAD(P)-binding protein</fullName>
    </recommendedName>
</protein>
<keyword evidence="5" id="KW-1185">Reference proteome</keyword>
<proteinExistence type="inferred from homology"/>
<dbReference type="Pfam" id="PF00106">
    <property type="entry name" value="adh_short"/>
    <property type="match status" value="1"/>
</dbReference>
<dbReference type="CDD" id="cd05325">
    <property type="entry name" value="carb_red_sniffer_like_SDR_c"/>
    <property type="match status" value="1"/>
</dbReference>